<dbReference type="GO" id="GO:0000977">
    <property type="term" value="F:RNA polymerase II transcription regulatory region sequence-specific DNA binding"/>
    <property type="evidence" value="ECO:0007669"/>
    <property type="project" value="TreeGrafter"/>
</dbReference>
<dbReference type="AlphaFoldDB" id="A0A060T9E4"/>
<dbReference type="InterPro" id="IPR046347">
    <property type="entry name" value="bZIP_sf"/>
</dbReference>
<evidence type="ECO:0000256" key="6">
    <source>
        <dbReference type="SAM" id="MobiDB-lite"/>
    </source>
</evidence>
<evidence type="ECO:0000256" key="5">
    <source>
        <dbReference type="ARBA" id="ARBA00023242"/>
    </source>
</evidence>
<dbReference type="PANTHER" id="PTHR13044:SF14">
    <property type="entry name" value="CRYPTOCEPHAL, ISOFORM A"/>
    <property type="match status" value="1"/>
</dbReference>
<sequence length="332" mass="36321">MPQSPTTFYDNDDVSLVVNPLEEYLTIRPVGIGSSQPVPKDSLDQLPTLNELMYGRRQEYGEDDGAGEAVDLPNLDFSDDEDEADVDVDAQVLSTGKMEPATLSSSYDGEALFSEPGDPQAWEALFDFKKADIEQRQGHTRGQGQTQTQTHTGPQTGPIESARGSIDPLTPATPGTPIAPVAHDRQSRSELPQIPENSLLYSFSPFAVSPQAQSYTYDSFDHRDKVDRTMSSSSASSTGSGSGSGSGSTPPTRSSSRTAGLSKEERARLKRARNTEAARRSRARKTERMQELEERCDQLTERNRELEAEVLRLRLQMARGSAGMDSSFLVLP</sequence>
<feature type="compositionally biased region" description="Low complexity" evidence="6">
    <location>
        <begin position="140"/>
        <end position="158"/>
    </location>
</feature>
<keyword evidence="3" id="KW-0238">DNA-binding</keyword>
<keyword evidence="4" id="KW-0804">Transcription</keyword>
<dbReference type="GO" id="GO:0005634">
    <property type="term" value="C:nucleus"/>
    <property type="evidence" value="ECO:0007669"/>
    <property type="project" value="UniProtKB-SubCell"/>
</dbReference>
<dbReference type="InterPro" id="IPR004827">
    <property type="entry name" value="bZIP"/>
</dbReference>
<evidence type="ECO:0000256" key="1">
    <source>
        <dbReference type="ARBA" id="ARBA00004123"/>
    </source>
</evidence>
<dbReference type="Gene3D" id="3.30.160.60">
    <property type="entry name" value="Classic Zinc Finger"/>
    <property type="match status" value="1"/>
</dbReference>
<dbReference type="SMART" id="SM00338">
    <property type="entry name" value="BRLZ"/>
    <property type="match status" value="1"/>
</dbReference>
<feature type="compositionally biased region" description="Low complexity" evidence="6">
    <location>
        <begin position="247"/>
        <end position="260"/>
    </location>
</feature>
<feature type="compositionally biased region" description="Basic and acidic residues" evidence="6">
    <location>
        <begin position="262"/>
        <end position="302"/>
    </location>
</feature>
<dbReference type="CDD" id="cd12193">
    <property type="entry name" value="bZIP_GCN4"/>
    <property type="match status" value="1"/>
</dbReference>
<dbReference type="PANTHER" id="PTHR13044">
    <property type="entry name" value="ACTIVATING TRANSCRIPTION FACTOR ATF 4/5"/>
    <property type="match status" value="1"/>
</dbReference>
<protein>
    <submittedName>
        <fullName evidence="8">ARAD1D11286p</fullName>
    </submittedName>
</protein>
<dbReference type="PROSITE" id="PS50217">
    <property type="entry name" value="BZIP"/>
    <property type="match status" value="1"/>
</dbReference>
<dbReference type="GO" id="GO:0001228">
    <property type="term" value="F:DNA-binding transcription activator activity, RNA polymerase II-specific"/>
    <property type="evidence" value="ECO:0007669"/>
    <property type="project" value="TreeGrafter"/>
</dbReference>
<feature type="compositionally biased region" description="Basic and acidic residues" evidence="6">
    <location>
        <begin position="126"/>
        <end position="137"/>
    </location>
</feature>
<evidence type="ECO:0000256" key="2">
    <source>
        <dbReference type="ARBA" id="ARBA00023015"/>
    </source>
</evidence>
<organism evidence="8">
    <name type="scientific">Blastobotrys adeninivorans</name>
    <name type="common">Yeast</name>
    <name type="synonym">Arxula adeninivorans</name>
    <dbReference type="NCBI Taxonomy" id="409370"/>
    <lineage>
        <taxon>Eukaryota</taxon>
        <taxon>Fungi</taxon>
        <taxon>Dikarya</taxon>
        <taxon>Ascomycota</taxon>
        <taxon>Saccharomycotina</taxon>
        <taxon>Dipodascomycetes</taxon>
        <taxon>Dipodascales</taxon>
        <taxon>Trichomonascaceae</taxon>
        <taxon>Blastobotrys</taxon>
    </lineage>
</organism>
<feature type="region of interest" description="Disordered" evidence="6">
    <location>
        <begin position="62"/>
        <end position="196"/>
    </location>
</feature>
<dbReference type="Pfam" id="PF07716">
    <property type="entry name" value="bZIP_2"/>
    <property type="match status" value="1"/>
</dbReference>
<name>A0A060T9E4_BLAAD</name>
<gene>
    <name evidence="8" type="ORF">GNLVRS02_ARAD1D11286g</name>
</gene>
<feature type="region of interest" description="Disordered" evidence="6">
    <location>
        <begin position="227"/>
        <end position="302"/>
    </location>
</feature>
<evidence type="ECO:0000259" key="7">
    <source>
        <dbReference type="PROSITE" id="PS50217"/>
    </source>
</evidence>
<evidence type="ECO:0000256" key="4">
    <source>
        <dbReference type="ARBA" id="ARBA00023163"/>
    </source>
</evidence>
<comment type="subcellular location">
    <subcellularLocation>
        <location evidence="1">Nucleus</location>
    </subcellularLocation>
</comment>
<evidence type="ECO:0000256" key="3">
    <source>
        <dbReference type="ARBA" id="ARBA00023125"/>
    </source>
</evidence>
<dbReference type="EMBL" id="HG937694">
    <property type="protein sequence ID" value="CDP37429.1"/>
    <property type="molecule type" value="Genomic_DNA"/>
</dbReference>
<proteinExistence type="predicted"/>
<dbReference type="SUPFAM" id="SSF57959">
    <property type="entry name" value="Leucine zipper domain"/>
    <property type="match status" value="1"/>
</dbReference>
<feature type="compositionally biased region" description="Acidic residues" evidence="6">
    <location>
        <begin position="77"/>
        <end position="88"/>
    </location>
</feature>
<keyword evidence="5" id="KW-0539">Nucleus</keyword>
<keyword evidence="2" id="KW-0805">Transcription regulation</keyword>
<reference evidence="8" key="1">
    <citation type="submission" date="2014-02" db="EMBL/GenBank/DDBJ databases">
        <authorList>
            <person name="Genoscope - CEA"/>
        </authorList>
    </citation>
    <scope>NUCLEOTIDE SEQUENCE</scope>
    <source>
        <strain evidence="8">LS3</strain>
    </source>
</reference>
<dbReference type="PROSITE" id="PS00036">
    <property type="entry name" value="BZIP_BASIC"/>
    <property type="match status" value="1"/>
</dbReference>
<reference evidence="8" key="2">
    <citation type="submission" date="2014-06" db="EMBL/GenBank/DDBJ databases">
        <title>The complete genome of Blastobotrys (Arxula) adeninivorans LS3 - a yeast of biotechnological interest.</title>
        <authorList>
            <person name="Kunze G."/>
            <person name="Gaillardin C."/>
            <person name="Czernicka M."/>
            <person name="Durrens P."/>
            <person name="Martin T."/>
            <person name="Boer E."/>
            <person name="Gabaldon T."/>
            <person name="Cruz J."/>
            <person name="Talla E."/>
            <person name="Marck C."/>
            <person name="Goffeau A."/>
            <person name="Barbe V."/>
            <person name="Baret P."/>
            <person name="Baronian K."/>
            <person name="Beier S."/>
            <person name="Bleykasten C."/>
            <person name="Bode R."/>
            <person name="Casaregola S."/>
            <person name="Despons L."/>
            <person name="Fairhead C."/>
            <person name="Giersberg M."/>
            <person name="Gierski P."/>
            <person name="Hahnel U."/>
            <person name="Hartmann A."/>
            <person name="Jankowska D."/>
            <person name="Jubin C."/>
            <person name="Jung P."/>
            <person name="Lafontaine I."/>
            <person name="Leh-Louis V."/>
            <person name="Lemaire M."/>
            <person name="Marcet-Houben M."/>
            <person name="Mascher M."/>
            <person name="Morel G."/>
            <person name="Richard G.-F."/>
            <person name="Riechen J."/>
            <person name="Sacerdot C."/>
            <person name="Sarkar A."/>
            <person name="Savel G."/>
            <person name="Schacherer J."/>
            <person name="Sherman D."/>
            <person name="Straub M.-L."/>
            <person name="Stein N."/>
            <person name="Thierry A."/>
            <person name="Trautwein-Schult A."/>
            <person name="Westhof E."/>
            <person name="Worch S."/>
            <person name="Dujon B."/>
            <person name="Souciet J.-L."/>
            <person name="Wincker P."/>
            <person name="Scholz U."/>
            <person name="Neuveglise N."/>
        </authorList>
    </citation>
    <scope>NUCLEOTIDE SEQUENCE</scope>
    <source>
        <strain evidence="8">LS3</strain>
    </source>
</reference>
<accession>A0A060T9E4</accession>
<evidence type="ECO:0000313" key="8">
    <source>
        <dbReference type="EMBL" id="CDP37429.1"/>
    </source>
</evidence>
<feature type="domain" description="BZIP" evidence="7">
    <location>
        <begin position="264"/>
        <end position="319"/>
    </location>
</feature>